<sequence length="245" mass="27619">MQAYTGASDAEAIEALIMDRRWQLVLDCIDCENTPFSQATLVRFRTALIIQGLDRRLIERTVELAEQTKGFGSRQLRAALDSSPLWGASLTVYCKAWQVRNGKLFTKTAFTLDWDNQTICCPNQVTLPFAVGGKVQFPKHICASCPLRESCTTSRTGRSVSIHPDEPLFQELKQRQLTPAGRAKLRERVAVEHSLSHIGRWQGDQARYVGTRKNLFDLRRTAVVHNLHVLAKIFTNTTEQSCTLS</sequence>
<dbReference type="PANTHER" id="PTHR35604">
    <property type="entry name" value="TRANSPOSASE INSH FOR INSERTION SEQUENCE ELEMENT IS5A-RELATED"/>
    <property type="match status" value="1"/>
</dbReference>
<evidence type="ECO:0000313" key="3">
    <source>
        <dbReference type="Proteomes" id="UP000232003"/>
    </source>
</evidence>
<gene>
    <name evidence="2" type="ORF">COO91_10108</name>
</gene>
<evidence type="ECO:0000259" key="1">
    <source>
        <dbReference type="Pfam" id="PF13751"/>
    </source>
</evidence>
<feature type="domain" description="Transposase DDE" evidence="1">
    <location>
        <begin position="135"/>
        <end position="230"/>
    </location>
</feature>
<proteinExistence type="predicted"/>
<accession>A0A2K8T8C1</accession>
<dbReference type="InterPro" id="IPR025668">
    <property type="entry name" value="Tnp_DDE_dom"/>
</dbReference>
<dbReference type="PANTHER" id="PTHR35604:SF2">
    <property type="entry name" value="TRANSPOSASE INSH FOR INSERTION SEQUENCE ELEMENT IS5A-RELATED"/>
    <property type="match status" value="1"/>
</dbReference>
<dbReference type="KEGG" id="nfl:COO91_10108"/>
<organism evidence="2 3">
    <name type="scientific">Nostoc flagelliforme CCNUN1</name>
    <dbReference type="NCBI Taxonomy" id="2038116"/>
    <lineage>
        <taxon>Bacteria</taxon>
        <taxon>Bacillati</taxon>
        <taxon>Cyanobacteriota</taxon>
        <taxon>Cyanophyceae</taxon>
        <taxon>Nostocales</taxon>
        <taxon>Nostocaceae</taxon>
        <taxon>Nostoc</taxon>
    </lineage>
</organism>
<name>A0A2K8T8C1_9NOSO</name>
<dbReference type="AlphaFoldDB" id="A0A2K8T8C1"/>
<evidence type="ECO:0000313" key="2">
    <source>
        <dbReference type="EMBL" id="AUB43899.1"/>
    </source>
</evidence>
<geneLocation type="plasmid" evidence="3">
    <name>pnfsy07</name>
</geneLocation>
<keyword evidence="3" id="KW-1185">Reference proteome</keyword>
<keyword evidence="2" id="KW-0614">Plasmid</keyword>
<dbReference type="EMBL" id="CP024792">
    <property type="protein sequence ID" value="AUB43899.1"/>
    <property type="molecule type" value="Genomic_DNA"/>
</dbReference>
<reference evidence="2 3" key="1">
    <citation type="submission" date="2017-11" db="EMBL/GenBank/DDBJ databases">
        <title>Complete genome of a free-living desiccation-tolerant cyanobacterium and its photosynthetic adaptation to extreme terrestrial habitat.</title>
        <authorList>
            <person name="Shang J."/>
        </authorList>
    </citation>
    <scope>NUCLEOTIDE SEQUENCE [LARGE SCALE GENOMIC DNA]</scope>
    <source>
        <strain evidence="2 3">CCNUN1</strain>
        <plasmid evidence="3">pnfsy07</plasmid>
    </source>
</reference>
<dbReference type="Pfam" id="PF13751">
    <property type="entry name" value="DDE_Tnp_1_6"/>
    <property type="match status" value="1"/>
</dbReference>
<protein>
    <submittedName>
        <fullName evidence="2">Transposase, IS5 family</fullName>
    </submittedName>
</protein>
<dbReference type="Proteomes" id="UP000232003">
    <property type="component" value="Plasmid pNFSY07"/>
</dbReference>